<dbReference type="GO" id="GO:0006952">
    <property type="term" value="P:defense response"/>
    <property type="evidence" value="ECO:0007669"/>
    <property type="project" value="UniProtKB-KW"/>
</dbReference>
<organism evidence="6 7">
    <name type="scientific">Vigna unguiculata</name>
    <name type="common">Cowpea</name>
    <dbReference type="NCBI Taxonomy" id="3917"/>
    <lineage>
        <taxon>Eukaryota</taxon>
        <taxon>Viridiplantae</taxon>
        <taxon>Streptophyta</taxon>
        <taxon>Embryophyta</taxon>
        <taxon>Tracheophyta</taxon>
        <taxon>Spermatophyta</taxon>
        <taxon>Magnoliopsida</taxon>
        <taxon>eudicotyledons</taxon>
        <taxon>Gunneridae</taxon>
        <taxon>Pentapetalae</taxon>
        <taxon>rosids</taxon>
        <taxon>fabids</taxon>
        <taxon>Fabales</taxon>
        <taxon>Fabaceae</taxon>
        <taxon>Papilionoideae</taxon>
        <taxon>50 kb inversion clade</taxon>
        <taxon>NPAAA clade</taxon>
        <taxon>indigoferoid/millettioid clade</taxon>
        <taxon>Phaseoleae</taxon>
        <taxon>Vigna</taxon>
    </lineage>
</organism>
<dbReference type="Pfam" id="PF23282">
    <property type="entry name" value="WHD_ROQ1"/>
    <property type="match status" value="1"/>
</dbReference>
<dbReference type="Gene3D" id="3.40.50.300">
    <property type="entry name" value="P-loop containing nucleotide triphosphate hydrolases"/>
    <property type="match status" value="1"/>
</dbReference>
<keyword evidence="1" id="KW-0433">Leucine-rich repeat</keyword>
<dbReference type="FunFam" id="3.40.50.10140:FF:000007">
    <property type="entry name" value="Disease resistance protein (TIR-NBS-LRR class)"/>
    <property type="match status" value="1"/>
</dbReference>
<dbReference type="InterPro" id="IPR000157">
    <property type="entry name" value="TIR_dom"/>
</dbReference>
<name>A0A4D6NLB5_VIGUN</name>
<dbReference type="Gene3D" id="1.10.8.430">
    <property type="entry name" value="Helical domain of apoptotic protease-activating factors"/>
    <property type="match status" value="1"/>
</dbReference>
<dbReference type="SUPFAM" id="SSF52540">
    <property type="entry name" value="P-loop containing nucleoside triphosphate hydrolases"/>
    <property type="match status" value="1"/>
</dbReference>
<keyword evidence="3" id="KW-0611">Plant defense</keyword>
<keyword evidence="4" id="KW-0520">NAD</keyword>
<sequence>MSDSDVPEKKYDVFVSFRGKEIRDGFLSHLTGAFEMKKINGFVDDKLERGEEIWPSLVTAIERSAISLIIFSPDYASSRWCLEEVLKIVECKEKYKRIVIPVFYKVAPTDVRHQSGSYENAFANHGLNYTTKVQMWKDALKKSADLSGIESSKFRNDAEVVKEIVDLVLKRLDKHQVIPKGLVGIDEKIATLESWICNEPKATHLIGIWGMGGIGKTTLAEVVFHRLRSQYQGSYFLANERDQSTKHGIIHLKEIIFSKLLGHEVDIDTPNSLPENIVRRIGCMKVLVVLDDVNDSDHIEKLLGSLDNFGMGSTVIVTTRDEQVLRINRVSKTYKVKEFSSDEALQLFNLKGFSESNEAKEYDEISKLVVDYAKGNPLVVKVLAHLLHGRNKEEWESLLSKLKTMPPREVYEVMKLSYDSLDRKGQQIFLDLACFFLRLLAPVQVGDLKCLLKDNESDNSVVFELRRLEDKALITISEDNTVSMHDSLQEMAWEIVRQECVEDPGSRSRLWDPNDINGALENKKVSEAIRSIRLTSNKKQMLSPQIFSMRKLKFLEISGVDKNTYHQVILVEGAPFLATELRFVCWEKFPMKCLPESFNAEKLVILELRMSRMRKLWDGVKNLANLKRLNLQWAMKLKELPDLSGAIRLEELYLCGCSSLRSLHSYIFSLPKLKTLELSGCKSFTILPSSPWRNSELKCLLMRACDNLQTISELPPFLTTLDVSFSKSLKTLPNLPLSLQTLNTSFCESLESLPELPPLLSTLNVSACYSLQIPPNLPLSLQIVNLCESCSHRSMVEHIRSIKTTDTKYFEWQQTLLNFPIILQMPCRCTCNPIETPQELSPSPSSPFDEISAYLDTFVRNFLKV</sequence>
<dbReference type="InterPro" id="IPR032675">
    <property type="entry name" value="LRR_dom_sf"/>
</dbReference>
<evidence type="ECO:0000256" key="3">
    <source>
        <dbReference type="ARBA" id="ARBA00022821"/>
    </source>
</evidence>
<dbReference type="PANTHER" id="PTHR11017">
    <property type="entry name" value="LEUCINE-RICH REPEAT-CONTAINING PROTEIN"/>
    <property type="match status" value="1"/>
</dbReference>
<dbReference type="InterPro" id="IPR027417">
    <property type="entry name" value="P-loop_NTPase"/>
</dbReference>
<evidence type="ECO:0000256" key="4">
    <source>
        <dbReference type="ARBA" id="ARBA00023027"/>
    </source>
</evidence>
<evidence type="ECO:0000256" key="2">
    <source>
        <dbReference type="ARBA" id="ARBA00022737"/>
    </source>
</evidence>
<dbReference type="SUPFAM" id="SSF52200">
    <property type="entry name" value="Toll/Interleukin receptor TIR domain"/>
    <property type="match status" value="1"/>
</dbReference>
<evidence type="ECO:0000313" key="6">
    <source>
        <dbReference type="EMBL" id="QCE13454.1"/>
    </source>
</evidence>
<dbReference type="InterPro" id="IPR002182">
    <property type="entry name" value="NB-ARC"/>
</dbReference>
<dbReference type="Pfam" id="PF01582">
    <property type="entry name" value="TIR"/>
    <property type="match status" value="1"/>
</dbReference>
<feature type="domain" description="TIR" evidence="5">
    <location>
        <begin position="9"/>
        <end position="172"/>
    </location>
</feature>
<dbReference type="InterPro" id="IPR042197">
    <property type="entry name" value="Apaf_helical"/>
</dbReference>
<dbReference type="GO" id="GO:0043531">
    <property type="term" value="F:ADP binding"/>
    <property type="evidence" value="ECO:0007669"/>
    <property type="project" value="InterPro"/>
</dbReference>
<evidence type="ECO:0000259" key="5">
    <source>
        <dbReference type="PROSITE" id="PS50104"/>
    </source>
</evidence>
<dbReference type="AlphaFoldDB" id="A0A4D6NLB5"/>
<evidence type="ECO:0000313" key="7">
    <source>
        <dbReference type="Proteomes" id="UP000501690"/>
    </source>
</evidence>
<dbReference type="Gene3D" id="3.40.50.10140">
    <property type="entry name" value="Toll/interleukin-1 receptor homology (TIR) domain"/>
    <property type="match status" value="1"/>
</dbReference>
<dbReference type="SMART" id="SM00255">
    <property type="entry name" value="TIR"/>
    <property type="match status" value="1"/>
</dbReference>
<dbReference type="Proteomes" id="UP000501690">
    <property type="component" value="Linkage Group LG11"/>
</dbReference>
<dbReference type="Pfam" id="PF00931">
    <property type="entry name" value="NB-ARC"/>
    <property type="match status" value="1"/>
</dbReference>
<dbReference type="InterPro" id="IPR035897">
    <property type="entry name" value="Toll_tir_struct_dom_sf"/>
</dbReference>
<dbReference type="Gene3D" id="3.80.10.10">
    <property type="entry name" value="Ribonuclease Inhibitor"/>
    <property type="match status" value="1"/>
</dbReference>
<proteinExistence type="predicted"/>
<dbReference type="PRINTS" id="PR00364">
    <property type="entry name" value="DISEASERSIST"/>
</dbReference>
<dbReference type="EMBL" id="CP039355">
    <property type="protein sequence ID" value="QCE13454.1"/>
    <property type="molecule type" value="Genomic_DNA"/>
</dbReference>
<dbReference type="PANTHER" id="PTHR11017:SF263">
    <property type="entry name" value="ADP-RIBOSYL CYCLASE_CYCLIC ADP-RIBOSE HYDROLASE"/>
    <property type="match status" value="1"/>
</dbReference>
<keyword evidence="2" id="KW-0677">Repeat</keyword>
<keyword evidence="7" id="KW-1185">Reference proteome</keyword>
<dbReference type="InterPro" id="IPR044974">
    <property type="entry name" value="Disease_R_plants"/>
</dbReference>
<dbReference type="GO" id="GO:0007165">
    <property type="term" value="P:signal transduction"/>
    <property type="evidence" value="ECO:0007669"/>
    <property type="project" value="InterPro"/>
</dbReference>
<dbReference type="SUPFAM" id="SSF46785">
    <property type="entry name" value="Winged helix' DNA-binding domain"/>
    <property type="match status" value="1"/>
</dbReference>
<protein>
    <recommendedName>
        <fullName evidence="5">TIR domain-containing protein</fullName>
    </recommendedName>
</protein>
<accession>A0A4D6NLB5</accession>
<gene>
    <name evidence="6" type="ORF">DEO72_LG11g447</name>
</gene>
<dbReference type="InterPro" id="IPR036390">
    <property type="entry name" value="WH_DNA-bd_sf"/>
</dbReference>
<dbReference type="InterPro" id="IPR058192">
    <property type="entry name" value="WHD_ROQ1-like"/>
</dbReference>
<evidence type="ECO:0000256" key="1">
    <source>
        <dbReference type="ARBA" id="ARBA00022614"/>
    </source>
</evidence>
<dbReference type="SUPFAM" id="SSF52058">
    <property type="entry name" value="L domain-like"/>
    <property type="match status" value="1"/>
</dbReference>
<dbReference type="PROSITE" id="PS50104">
    <property type="entry name" value="TIR"/>
    <property type="match status" value="1"/>
</dbReference>
<reference evidence="6 7" key="1">
    <citation type="submission" date="2019-04" db="EMBL/GenBank/DDBJ databases">
        <title>An improved genome assembly and genetic linkage map for asparagus bean, Vigna unguiculata ssp. sesquipedialis.</title>
        <authorList>
            <person name="Xia Q."/>
            <person name="Zhang R."/>
            <person name="Dong Y."/>
        </authorList>
    </citation>
    <scope>NUCLEOTIDE SEQUENCE [LARGE SCALE GENOMIC DNA]</scope>
    <source>
        <tissue evidence="6">Leaf</tissue>
    </source>
</reference>